<organism evidence="4 5">
    <name type="scientific">Xenopus laevis</name>
    <name type="common">African clawed frog</name>
    <dbReference type="NCBI Taxonomy" id="8355"/>
    <lineage>
        <taxon>Eukaryota</taxon>
        <taxon>Metazoa</taxon>
        <taxon>Chordata</taxon>
        <taxon>Craniata</taxon>
        <taxon>Vertebrata</taxon>
        <taxon>Euteleostomi</taxon>
        <taxon>Amphibia</taxon>
        <taxon>Batrachia</taxon>
        <taxon>Anura</taxon>
        <taxon>Pipoidea</taxon>
        <taxon>Pipidae</taxon>
        <taxon>Xenopodinae</taxon>
        <taxon>Xenopus</taxon>
        <taxon>Xenopus</taxon>
    </lineage>
</organism>
<name>A0A1L8FEU0_XENLA</name>
<dbReference type="OrthoDB" id="10043504at2759"/>
<evidence type="ECO:0000256" key="2">
    <source>
        <dbReference type="ARBA" id="ARBA00022803"/>
    </source>
</evidence>
<dbReference type="SUPFAM" id="SSF48452">
    <property type="entry name" value="TPR-like"/>
    <property type="match status" value="3"/>
</dbReference>
<protein>
    <submittedName>
        <fullName evidence="5">Interferon-induced protein with tetratricopeptide repeats 5</fullName>
    </submittedName>
</protein>
<dbReference type="InterPro" id="IPR011990">
    <property type="entry name" value="TPR-like_helical_dom_sf"/>
</dbReference>
<sequence>MSDILGKSLKNNLLKVECHFTWIVFSEELDIDNIEDRLHDQIACLSSIPRQRLHNLLAYTRYLKGETQEAIRQLQESEEHLQGTQSADLDIKRAVTCSNYAWLYYHSNQFSKAQSYLERVEAIYKKYESSPENDILLTETYGEQAWALLTFYGKNCERAKECFEKALVLDPDNPELNSGYATVMYRLESQDLIIYGTSKYKSLELLKRAVALNENDTVIKAYLALKCQHLGENVAGEKIMEEALTQTPDSPYLLRYAAKFYRYEGKIDDAITLLKKALEQTPTSCFLHHQIGICYKKKMEMLIKSQRTVRSSDQSTNTYTREIKEAISSAIFHFEEAVENKRLFVEAYVDLGSMYGRKCEFEKAEDTFQTVLKLRNLTCEDKQHIHFGYALFNQKSVRSESETIRHYKEVLLIPNKTRFRSYSRNNLKQLAEQKVSKHPADATGFGLLGFINQQDGKVTQAIDYYEKALELDPDNEDYRSALCYMRLSLSTD</sequence>
<dbReference type="InterPro" id="IPR019734">
    <property type="entry name" value="TPR_rpt"/>
</dbReference>
<dbReference type="STRING" id="8355.A0A1L8FEU0"/>
<dbReference type="OMA" id="RIDCPEM"/>
<dbReference type="Proteomes" id="UP000186698">
    <property type="component" value="Chromosome 7S"/>
</dbReference>
<dbReference type="SMART" id="SM00028">
    <property type="entry name" value="TPR"/>
    <property type="match status" value="6"/>
</dbReference>
<keyword evidence="1" id="KW-0677">Repeat</keyword>
<evidence type="ECO:0000313" key="5">
    <source>
        <dbReference type="RefSeq" id="XP_018082609.1"/>
    </source>
</evidence>
<dbReference type="PROSITE" id="PS50005">
    <property type="entry name" value="TPR"/>
    <property type="match status" value="3"/>
</dbReference>
<dbReference type="PaxDb" id="8355-A0A1L8FEU0"/>
<comment type="similarity">
    <text evidence="3">Belongs to the IFIT family.</text>
</comment>
<keyword evidence="4" id="KW-1185">Reference proteome</keyword>
<dbReference type="GO" id="GO:0051607">
    <property type="term" value="P:defense response to virus"/>
    <property type="evidence" value="ECO:0000318"/>
    <property type="project" value="GO_Central"/>
</dbReference>
<reference evidence="5" key="1">
    <citation type="submission" date="2025-08" db="UniProtKB">
        <authorList>
            <consortium name="RefSeq"/>
        </authorList>
    </citation>
    <scope>IDENTIFICATION</scope>
    <source>
        <strain evidence="5">J_2021</strain>
        <tissue evidence="5">Erythrocytes</tissue>
    </source>
</reference>
<dbReference type="Bgee" id="108697203">
    <property type="expression patterns" value="Expressed in intestine and 1 other cell type or tissue"/>
</dbReference>
<dbReference type="FunFam" id="1.25.40.10:FF:000032">
    <property type="entry name" value="Interferon-induced protein with tetratricopeptide repeats 5"/>
    <property type="match status" value="1"/>
</dbReference>
<dbReference type="Gene3D" id="1.25.40.10">
    <property type="entry name" value="Tetratricopeptide repeat domain"/>
    <property type="match status" value="3"/>
</dbReference>
<keyword evidence="2" id="KW-0802">TPR repeat</keyword>
<dbReference type="AlphaFoldDB" id="A0A1L8FEU0"/>
<proteinExistence type="inferred from homology"/>
<dbReference type="PANTHER" id="PTHR10271:SF36">
    <property type="entry name" value="INTERFERON-INDUCED PROTEIN WITH TETRATRICOPEPTIDE REPEATS 5-LIKE"/>
    <property type="match status" value="1"/>
</dbReference>
<dbReference type="KEGG" id="xla:108697203"/>
<accession>A0A1L8FEU0</accession>
<gene>
    <name evidence="5" type="primary">LOC108697203</name>
</gene>
<dbReference type="GO" id="GO:0005829">
    <property type="term" value="C:cytosol"/>
    <property type="evidence" value="ECO:0000318"/>
    <property type="project" value="GO_Central"/>
</dbReference>
<dbReference type="GeneID" id="108697203"/>
<dbReference type="PANTHER" id="PTHR10271">
    <property type="entry name" value="INTERFERON-INDUCED PROTEIN WITH TETRATRICOPEPTIDE REPEATS"/>
    <property type="match status" value="1"/>
</dbReference>
<evidence type="ECO:0000256" key="3">
    <source>
        <dbReference type="ARBA" id="ARBA00038336"/>
    </source>
</evidence>
<evidence type="ECO:0000313" key="4">
    <source>
        <dbReference type="Proteomes" id="UP000186698"/>
    </source>
</evidence>
<dbReference type="Pfam" id="PF00515">
    <property type="entry name" value="TPR_1"/>
    <property type="match status" value="1"/>
</dbReference>
<dbReference type="RefSeq" id="XP_018082609.1">
    <property type="nucleotide sequence ID" value="XM_018227120.2"/>
</dbReference>
<dbReference type="PROSITE" id="PS50293">
    <property type="entry name" value="TPR_REGION"/>
    <property type="match status" value="1"/>
</dbReference>
<evidence type="ECO:0000256" key="1">
    <source>
        <dbReference type="ARBA" id="ARBA00022737"/>
    </source>
</evidence>